<dbReference type="Gene3D" id="1.10.287.470">
    <property type="entry name" value="Helix hairpin bin"/>
    <property type="match status" value="1"/>
</dbReference>
<comment type="similarity">
    <text evidence="1">Belongs to the membrane fusion protein (MFP) (TC 8.A.1) family.</text>
</comment>
<accession>A0A6S6T870</accession>
<dbReference type="GO" id="GO:1990281">
    <property type="term" value="C:efflux pump complex"/>
    <property type="evidence" value="ECO:0007669"/>
    <property type="project" value="TreeGrafter"/>
</dbReference>
<dbReference type="PANTHER" id="PTHR30469:SF15">
    <property type="entry name" value="HLYD FAMILY OF SECRETION PROTEINS"/>
    <property type="match status" value="1"/>
</dbReference>
<organism evidence="3">
    <name type="scientific">uncultured Sulfurovum sp</name>
    <dbReference type="NCBI Taxonomy" id="269237"/>
    <lineage>
        <taxon>Bacteria</taxon>
        <taxon>Pseudomonadati</taxon>
        <taxon>Campylobacterota</taxon>
        <taxon>Epsilonproteobacteria</taxon>
        <taxon>Campylobacterales</taxon>
        <taxon>Sulfurovaceae</taxon>
        <taxon>Sulfurovum</taxon>
        <taxon>environmental samples</taxon>
    </lineage>
</organism>
<name>A0A6S6T870_9BACT</name>
<dbReference type="InterPro" id="IPR058647">
    <property type="entry name" value="BSH_CzcB-like"/>
</dbReference>
<protein>
    <submittedName>
        <fullName evidence="3">Membrane fusion protein of RND family multidrug efflux pump</fullName>
    </submittedName>
</protein>
<dbReference type="PANTHER" id="PTHR30469">
    <property type="entry name" value="MULTIDRUG RESISTANCE PROTEIN MDTA"/>
    <property type="match status" value="1"/>
</dbReference>
<proteinExistence type="inferred from homology"/>
<gene>
    <name evidence="3" type="ORF">HELGO_WM137</name>
</gene>
<dbReference type="Gene3D" id="2.40.30.170">
    <property type="match status" value="1"/>
</dbReference>
<sequence length="236" mass="26722">MTRMNKVLLIVIMFTVAIHAEDIYATFDVKAEQSASLAFSSSGIIDKMHVEIGSVVKKDALLAQLINHDIIAMVNVSKVALDYAKSDYLRQKKVKQHINEAQFDSYLYKYENAKVQLQYQETLLDKTYLRAPFEGIITAKKVEIGDVVSGQMITEVFDIQSLKERKLILKFDQKYHNSVNVGDTFNYKVDGDTNAYTGTIYKVYPTIDSKSRKMSAEVKAEKFPVGLFGDGYITTK</sequence>
<dbReference type="EMBL" id="CACVAS010000058">
    <property type="protein sequence ID" value="CAA6811096.1"/>
    <property type="molecule type" value="Genomic_DNA"/>
</dbReference>
<dbReference type="InterPro" id="IPR006143">
    <property type="entry name" value="RND_pump_MFP"/>
</dbReference>
<dbReference type="AlphaFoldDB" id="A0A6S6T870"/>
<dbReference type="SUPFAM" id="SSF111369">
    <property type="entry name" value="HlyD-like secretion proteins"/>
    <property type="match status" value="1"/>
</dbReference>
<reference evidence="3" key="1">
    <citation type="submission" date="2020-01" db="EMBL/GenBank/DDBJ databases">
        <authorList>
            <person name="Meier V. D."/>
            <person name="Meier V D."/>
        </authorList>
    </citation>
    <scope>NUCLEOTIDE SEQUENCE</scope>
    <source>
        <strain evidence="3">HLG_WM_MAG_01</strain>
    </source>
</reference>
<dbReference type="Pfam" id="PF25973">
    <property type="entry name" value="BSH_CzcB"/>
    <property type="match status" value="1"/>
</dbReference>
<feature type="domain" description="CzcB-like barrel-sandwich hybrid" evidence="2">
    <location>
        <begin position="40"/>
        <end position="151"/>
    </location>
</feature>
<dbReference type="Gene3D" id="2.40.50.100">
    <property type="match status" value="1"/>
</dbReference>
<evidence type="ECO:0000313" key="3">
    <source>
        <dbReference type="EMBL" id="CAA6811096.1"/>
    </source>
</evidence>
<evidence type="ECO:0000256" key="1">
    <source>
        <dbReference type="ARBA" id="ARBA00009477"/>
    </source>
</evidence>
<dbReference type="NCBIfam" id="TIGR01730">
    <property type="entry name" value="RND_mfp"/>
    <property type="match status" value="1"/>
</dbReference>
<evidence type="ECO:0000259" key="2">
    <source>
        <dbReference type="Pfam" id="PF25973"/>
    </source>
</evidence>
<dbReference type="GO" id="GO:0015562">
    <property type="term" value="F:efflux transmembrane transporter activity"/>
    <property type="evidence" value="ECO:0007669"/>
    <property type="project" value="TreeGrafter"/>
</dbReference>